<keyword evidence="1" id="KW-0732">Signal</keyword>
<reference evidence="2 3" key="1">
    <citation type="submission" date="2017-06" db="EMBL/GenBank/DDBJ databases">
        <title>Draft genome sequence of a variant of Elsinoe murrayae.</title>
        <authorList>
            <person name="Cheng Q."/>
        </authorList>
    </citation>
    <scope>NUCLEOTIDE SEQUENCE [LARGE SCALE GENOMIC DNA]</scope>
    <source>
        <strain evidence="2 3">CQ-2017a</strain>
    </source>
</reference>
<dbReference type="AlphaFoldDB" id="A0A2K1QXC8"/>
<proteinExistence type="predicted"/>
<keyword evidence="3" id="KW-1185">Reference proteome</keyword>
<dbReference type="EMBL" id="NKHZ01000029">
    <property type="protein sequence ID" value="PNS19718.1"/>
    <property type="molecule type" value="Genomic_DNA"/>
</dbReference>
<keyword evidence="2" id="KW-0687">Ribonucleoprotein</keyword>
<keyword evidence="2" id="KW-0689">Ribosomal protein</keyword>
<accession>A0A2K1QXC8</accession>
<dbReference type="Proteomes" id="UP000243797">
    <property type="component" value="Unassembled WGS sequence"/>
</dbReference>
<gene>
    <name evidence="2" type="ORF">CAC42_7685</name>
</gene>
<dbReference type="GO" id="GO:0005840">
    <property type="term" value="C:ribosome"/>
    <property type="evidence" value="ECO:0007669"/>
    <property type="project" value="UniProtKB-KW"/>
</dbReference>
<feature type="chain" id="PRO_5014459089" evidence="1">
    <location>
        <begin position="27"/>
        <end position="222"/>
    </location>
</feature>
<name>A0A2K1QXC8_9PEZI</name>
<sequence length="222" mass="24489">MACSFVKRVLTLVTVLLVGSIVQVSAKSLTTLTGRNTWLKPSTTIAVVTVHLTSTSSLPATTVTMEKRQGAYLSQVYGFHPAADTLVPMPWHHITLAARGTDESPRPALAQSTGAPVGKFEVTLVDPANPTIREMGKRQFQKRKRDSCLWLLAPGCDDSGGYQECNAECLCSMNMDDLLEPVDVAPCNLLRERWNRAYEEKWKEIAGGKVDPKCDINHEWNC</sequence>
<evidence type="ECO:0000313" key="3">
    <source>
        <dbReference type="Proteomes" id="UP000243797"/>
    </source>
</evidence>
<evidence type="ECO:0000313" key="2">
    <source>
        <dbReference type="EMBL" id="PNS19718.1"/>
    </source>
</evidence>
<comment type="caution">
    <text evidence="2">The sequence shown here is derived from an EMBL/GenBank/DDBJ whole genome shotgun (WGS) entry which is preliminary data.</text>
</comment>
<protein>
    <submittedName>
        <fullName evidence="2">54S ribosomal protein L10, mitochondrial</fullName>
    </submittedName>
</protein>
<evidence type="ECO:0000256" key="1">
    <source>
        <dbReference type="SAM" id="SignalP"/>
    </source>
</evidence>
<organism evidence="2 3">
    <name type="scientific">Sphaceloma murrayae</name>
    <dbReference type="NCBI Taxonomy" id="2082308"/>
    <lineage>
        <taxon>Eukaryota</taxon>
        <taxon>Fungi</taxon>
        <taxon>Dikarya</taxon>
        <taxon>Ascomycota</taxon>
        <taxon>Pezizomycotina</taxon>
        <taxon>Dothideomycetes</taxon>
        <taxon>Dothideomycetidae</taxon>
        <taxon>Myriangiales</taxon>
        <taxon>Elsinoaceae</taxon>
        <taxon>Sphaceloma</taxon>
    </lineage>
</organism>
<dbReference type="InParanoid" id="A0A2K1QXC8"/>
<feature type="signal peptide" evidence="1">
    <location>
        <begin position="1"/>
        <end position="26"/>
    </location>
</feature>